<dbReference type="RefSeq" id="WP_091689908.1">
    <property type="nucleotide sequence ID" value="NZ_CAAGSJ010000005.1"/>
</dbReference>
<dbReference type="AlphaFoldDB" id="A0A1I0A1Z2"/>
<feature type="domain" description="DUF8136" evidence="1">
    <location>
        <begin position="23"/>
        <end position="85"/>
    </location>
</feature>
<gene>
    <name evidence="2" type="ORF">SAMN04488587_1423</name>
</gene>
<evidence type="ECO:0000259" key="1">
    <source>
        <dbReference type="Pfam" id="PF26457"/>
    </source>
</evidence>
<reference evidence="3" key="1">
    <citation type="submission" date="2016-10" db="EMBL/GenBank/DDBJ databases">
        <authorList>
            <person name="Varghese N."/>
            <person name="Submissions S."/>
        </authorList>
    </citation>
    <scope>NUCLEOTIDE SEQUENCE [LARGE SCALE GENOMIC DNA]</scope>
    <source>
        <strain evidence="3">SLH 33</strain>
    </source>
</reference>
<evidence type="ECO:0000313" key="3">
    <source>
        <dbReference type="Proteomes" id="UP000243338"/>
    </source>
</evidence>
<dbReference type="OrthoDB" id="142032at2157"/>
<dbReference type="Pfam" id="PF26457">
    <property type="entry name" value="DUF8136"/>
    <property type="match status" value="1"/>
</dbReference>
<evidence type="ECO:0000313" key="2">
    <source>
        <dbReference type="EMBL" id="SES87689.1"/>
    </source>
</evidence>
<protein>
    <recommendedName>
        <fullName evidence="1">DUF8136 domain-containing protein</fullName>
    </recommendedName>
</protein>
<name>A0A1I0A1Z2_9EURY</name>
<proteinExistence type="predicted"/>
<dbReference type="InterPro" id="IPR058449">
    <property type="entry name" value="DUF8136"/>
</dbReference>
<sequence>MTKETTIDPDCLKKLNRDGLLSLSSEMIPDIYDRVKVQRFREREGDSTKLKYLRVLVIAIQAHNSILKDEQLEDIEHRLAALEEDDHTYN</sequence>
<dbReference type="EMBL" id="FOHQ01000003">
    <property type="protein sequence ID" value="SES87689.1"/>
    <property type="molecule type" value="Genomic_DNA"/>
</dbReference>
<accession>A0A1I0A1Z2</accession>
<keyword evidence="3" id="KW-1185">Reference proteome</keyword>
<dbReference type="STRING" id="1353158.SAMN04488587_1423"/>
<organism evidence="2 3">
    <name type="scientific">Methanococcoides vulcani</name>
    <dbReference type="NCBI Taxonomy" id="1353158"/>
    <lineage>
        <taxon>Archaea</taxon>
        <taxon>Methanobacteriati</taxon>
        <taxon>Methanobacteriota</taxon>
        <taxon>Stenosarchaea group</taxon>
        <taxon>Methanomicrobia</taxon>
        <taxon>Methanosarcinales</taxon>
        <taxon>Methanosarcinaceae</taxon>
        <taxon>Methanococcoides</taxon>
    </lineage>
</organism>
<dbReference type="Proteomes" id="UP000243338">
    <property type="component" value="Unassembled WGS sequence"/>
</dbReference>